<sequence>MSALSLADQAKRNAAFAAVDRHVTPEVRVLGVGTGSTVVFAVERLAELKQQGRTHPDLVCVPTSFQSTQLIADAGLRTADLNDLLPLDPTGGCPASIDVTIDGADEVDSELNVIKGGGAAHLREKVVAAASKKLVIIGDHRKDATTLGEKWDQGVPVEVTPIAWRSIKSQIERLTPLSRAPAAAAGPAAAAAAFEFASPVAVLRQAVRKAGPVVTDNGNFVLDVRVGKIFDPAAVEQAIKMIPGVIEVGIFCRMASEAWFGNDDGSIAWRIPQSLVKEQD</sequence>
<reference evidence="1" key="1">
    <citation type="submission" date="2022-07" db="EMBL/GenBank/DDBJ databases">
        <title>Phylogenomic reconstructions and comparative analyses of Kickxellomycotina fungi.</title>
        <authorList>
            <person name="Reynolds N.K."/>
            <person name="Stajich J.E."/>
            <person name="Barry K."/>
            <person name="Grigoriev I.V."/>
            <person name="Crous P."/>
            <person name="Smith M.E."/>
        </authorList>
    </citation>
    <scope>NUCLEOTIDE SEQUENCE</scope>
    <source>
        <strain evidence="1">CBS 109366</strain>
    </source>
</reference>
<gene>
    <name evidence="1" type="primary">RKI1</name>
    <name evidence="1" type="ORF">IWQ57_001929</name>
</gene>
<proteinExistence type="predicted"/>
<keyword evidence="2" id="KW-1185">Reference proteome</keyword>
<dbReference type="Proteomes" id="UP001140234">
    <property type="component" value="Unassembled WGS sequence"/>
</dbReference>
<accession>A0ACC1K2Q5</accession>
<keyword evidence="1" id="KW-0413">Isomerase</keyword>
<comment type="caution">
    <text evidence="1">The sequence shown here is derived from an EMBL/GenBank/DDBJ whole genome shotgun (WGS) entry which is preliminary data.</text>
</comment>
<evidence type="ECO:0000313" key="1">
    <source>
        <dbReference type="EMBL" id="KAJ2772057.1"/>
    </source>
</evidence>
<name>A0ACC1K2Q5_9FUNG</name>
<protein>
    <submittedName>
        <fullName evidence="1">Ribose-5-phosphate isomerase rki1</fullName>
        <ecNumber evidence="1">5.3.1.6</ecNumber>
    </submittedName>
</protein>
<dbReference type="EMBL" id="JANBUJ010000432">
    <property type="protein sequence ID" value="KAJ2772057.1"/>
    <property type="molecule type" value="Genomic_DNA"/>
</dbReference>
<evidence type="ECO:0000313" key="2">
    <source>
        <dbReference type="Proteomes" id="UP001140234"/>
    </source>
</evidence>
<dbReference type="EC" id="5.3.1.6" evidence="1"/>
<organism evidence="1 2">
    <name type="scientific">Coemansia nantahalensis</name>
    <dbReference type="NCBI Taxonomy" id="2789366"/>
    <lineage>
        <taxon>Eukaryota</taxon>
        <taxon>Fungi</taxon>
        <taxon>Fungi incertae sedis</taxon>
        <taxon>Zoopagomycota</taxon>
        <taxon>Kickxellomycotina</taxon>
        <taxon>Kickxellomycetes</taxon>
        <taxon>Kickxellales</taxon>
        <taxon>Kickxellaceae</taxon>
        <taxon>Coemansia</taxon>
    </lineage>
</organism>